<reference evidence="4" key="1">
    <citation type="submission" date="2016-10" db="EMBL/GenBank/DDBJ databases">
        <authorList>
            <person name="Varghese N."/>
            <person name="Submissions S."/>
        </authorList>
    </citation>
    <scope>NUCLEOTIDE SEQUENCE [LARGE SCALE GENOMIC DNA]</scope>
    <source>
        <strain evidence="4">PL19</strain>
    </source>
</reference>
<dbReference type="AlphaFoldDB" id="A0A1I4H8Y0"/>
<evidence type="ECO:0000313" key="4">
    <source>
        <dbReference type="Proteomes" id="UP000198928"/>
    </source>
</evidence>
<evidence type="ECO:0000256" key="2">
    <source>
        <dbReference type="SAM" id="SignalP"/>
    </source>
</evidence>
<sequence length="202" mass="20628">MARNSAGTFVAGLTAAALAVVGFLAYQASAAQDRHGPAGERGAAASASPSPSPGAARKDAGAREDREKSGDREEVALPADSGTGERVVYSLHGDRVWLVGANEQVTRTYRVVPGAVDPLPGEYTVSEGDRTERVTGSDGVPVAHVVLFTQVEGVVVGFSAAVDGSLPEGQPKEGTGGIRSRAADGEAMWRFATAGTKVVVVP</sequence>
<feature type="chain" id="PRO_5011722248" description="L,D-transpeptidase catalytic domain" evidence="2">
    <location>
        <begin position="31"/>
        <end position="202"/>
    </location>
</feature>
<evidence type="ECO:0000313" key="3">
    <source>
        <dbReference type="EMBL" id="SFL38762.1"/>
    </source>
</evidence>
<proteinExistence type="predicted"/>
<dbReference type="OrthoDB" id="5242394at2"/>
<dbReference type="Proteomes" id="UP000198928">
    <property type="component" value="Unassembled WGS sequence"/>
</dbReference>
<name>A0A1I4H8Y0_9ACTN</name>
<evidence type="ECO:0008006" key="5">
    <source>
        <dbReference type="Google" id="ProtNLM"/>
    </source>
</evidence>
<accession>A0A1I4H8Y0</accession>
<feature type="region of interest" description="Disordered" evidence="1">
    <location>
        <begin position="32"/>
        <end position="81"/>
    </location>
</feature>
<dbReference type="EMBL" id="FOSG01000018">
    <property type="protein sequence ID" value="SFL38762.1"/>
    <property type="molecule type" value="Genomic_DNA"/>
</dbReference>
<keyword evidence="2" id="KW-0732">Signal</keyword>
<feature type="compositionally biased region" description="Low complexity" evidence="1">
    <location>
        <begin position="40"/>
        <end position="55"/>
    </location>
</feature>
<keyword evidence="4" id="KW-1185">Reference proteome</keyword>
<protein>
    <recommendedName>
        <fullName evidence="5">L,D-transpeptidase catalytic domain</fullName>
    </recommendedName>
</protein>
<feature type="signal peptide" evidence="2">
    <location>
        <begin position="1"/>
        <end position="30"/>
    </location>
</feature>
<dbReference type="RefSeq" id="WP_093851427.1">
    <property type="nucleotide sequence ID" value="NZ_FOSG01000018.1"/>
</dbReference>
<gene>
    <name evidence="3" type="ORF">SAMN05192584_11824</name>
</gene>
<evidence type="ECO:0000256" key="1">
    <source>
        <dbReference type="SAM" id="MobiDB-lite"/>
    </source>
</evidence>
<organism evidence="3 4">
    <name type="scientific">Streptomyces pini</name>
    <dbReference type="NCBI Taxonomy" id="1520580"/>
    <lineage>
        <taxon>Bacteria</taxon>
        <taxon>Bacillati</taxon>
        <taxon>Actinomycetota</taxon>
        <taxon>Actinomycetes</taxon>
        <taxon>Kitasatosporales</taxon>
        <taxon>Streptomycetaceae</taxon>
        <taxon>Streptomyces</taxon>
    </lineage>
</organism>
<feature type="compositionally biased region" description="Basic and acidic residues" evidence="1">
    <location>
        <begin position="56"/>
        <end position="75"/>
    </location>
</feature>